<comment type="caution">
    <text evidence="2">The sequence shown here is derived from an EMBL/GenBank/DDBJ whole genome shotgun (WGS) entry which is preliminary data.</text>
</comment>
<dbReference type="Pfam" id="PF18803">
    <property type="entry name" value="CxC2"/>
    <property type="match status" value="1"/>
</dbReference>
<proteinExistence type="predicted"/>
<dbReference type="PANTHER" id="PTHR33096">
    <property type="entry name" value="CXC2 DOMAIN-CONTAINING PROTEIN"/>
    <property type="match status" value="1"/>
</dbReference>
<name>A0A8H6X5S8_9AGAR</name>
<evidence type="ECO:0000313" key="2">
    <source>
        <dbReference type="EMBL" id="KAF7335028.1"/>
    </source>
</evidence>
<evidence type="ECO:0000313" key="3">
    <source>
        <dbReference type="Proteomes" id="UP000620124"/>
    </source>
</evidence>
<dbReference type="OrthoDB" id="2804062at2759"/>
<sequence>MPLPNPPGTISFRSSKYIDTQIGFEGQDASTSKVTGDRAIFISDDGERQTERLDNIAHKKRRVHLNPSALDDALAQWIPVADTGYESLDMRKLGSISGSSEDSNQKKRKYYKSVDDPMSLFPEVQQIFLNETLRHHGLGYSYSAQKCTLCGCGVGVAAEEPEEDGRPKRFFRCGECGYFIHCQKCCVDRHKFTPLHFLEEWNGKFWVRTTLHSIGLVYQLGHEGLKCNVPHPVVRTLTVMDTTGVHTVHYRFCGCARSDKANNLAQLLRNTWYPASFTDPDTCATFRVLDFFRLLNVVRNTNACNFVTTLERLTDAVVGTGLKRVPDRYKAFGRMSRQYAFLQRMRRAGRGHDPAGLKATKAGECMVVCWACPYDGRNLPADWRDVDPKYCRYLFRPILAMDANFKMKNRIHAREHDDPSLGPGWGAFVEPTRYKQHLRNYVAEKDISTCIAFAALTQKDTRNTAGLPVSGVGGCVCARHECIRPNGLGDLQKGERYANMDYILMSALAGFDLMELTLSYDIACQWIKNFVERMERLPEDLRMDLETIDLQTGLPVWHALMHEDFCASLNSLNYILGVGQSNGEGVERLWAWLNGFAYQSKEMGLGNRADGIEDKLDSHNFLKNLGQANALRRKIIVAIAERARQHPYETRMEWQKRIDAFTADRTAPNPYILANKRGPTKAEIHASLKKEEQEAAKKGQTPLHATSATAFLSAGLQSEETQRRIKAELATGNITADRESKVEEHRLAFMVKLKKFRDLQALYTPAAVRMIQGEETTRDPDLPAPNPEHIKLWLPSELPPAERAGSGSTLCEGQAENALVAIRGRLHSKRFLINFRNKNLTGQKKTMRAHTILGQLTERIEVAARKYRDARAALDSLKGGGALRAADIVLEGEEARDSSAAARSDLQAMKKLAKIGRGTQQPLRNDASSSKAPGVSWIWAKARKSRWDEEVELLREEMRRVLRYLEWEKARWEQLEKDGREHKDMTTDIRAGLQAYAAKQANLHHELYVLFREEMGLPLTEVTTSVIALGLDDEAAGTLGSLFTQA</sequence>
<dbReference type="Proteomes" id="UP000620124">
    <property type="component" value="Unassembled WGS sequence"/>
</dbReference>
<dbReference type="EMBL" id="JACAZI010000025">
    <property type="protein sequence ID" value="KAF7335028.1"/>
    <property type="molecule type" value="Genomic_DNA"/>
</dbReference>
<keyword evidence="3" id="KW-1185">Reference proteome</keyword>
<dbReference type="InterPro" id="IPR040521">
    <property type="entry name" value="KDZ"/>
</dbReference>
<gene>
    <name evidence="2" type="ORF">MVEN_02253000</name>
</gene>
<reference evidence="2" key="1">
    <citation type="submission" date="2020-05" db="EMBL/GenBank/DDBJ databases">
        <title>Mycena genomes resolve the evolution of fungal bioluminescence.</title>
        <authorList>
            <person name="Tsai I.J."/>
        </authorList>
    </citation>
    <scope>NUCLEOTIDE SEQUENCE</scope>
    <source>
        <strain evidence="2">CCC161011</strain>
    </source>
</reference>
<dbReference type="AlphaFoldDB" id="A0A8H6X5S8"/>
<evidence type="ECO:0000259" key="1">
    <source>
        <dbReference type="Pfam" id="PF18803"/>
    </source>
</evidence>
<accession>A0A8H6X5S8</accession>
<feature type="domain" description="CxC2-like cysteine cluster KDZ transposase-associated" evidence="1">
    <location>
        <begin position="211"/>
        <end position="316"/>
    </location>
</feature>
<dbReference type="InterPro" id="IPR041457">
    <property type="entry name" value="CxC2_KDZ-assoc"/>
</dbReference>
<organism evidence="2 3">
    <name type="scientific">Mycena venus</name>
    <dbReference type="NCBI Taxonomy" id="2733690"/>
    <lineage>
        <taxon>Eukaryota</taxon>
        <taxon>Fungi</taxon>
        <taxon>Dikarya</taxon>
        <taxon>Basidiomycota</taxon>
        <taxon>Agaricomycotina</taxon>
        <taxon>Agaricomycetes</taxon>
        <taxon>Agaricomycetidae</taxon>
        <taxon>Agaricales</taxon>
        <taxon>Marasmiineae</taxon>
        <taxon>Mycenaceae</taxon>
        <taxon>Mycena</taxon>
    </lineage>
</organism>
<dbReference type="PANTHER" id="PTHR33096:SF1">
    <property type="entry name" value="CXC1-LIKE CYSTEINE CLUSTER ASSOCIATED WITH KDZ TRANSPOSASES DOMAIN-CONTAINING PROTEIN"/>
    <property type="match status" value="1"/>
</dbReference>
<dbReference type="Pfam" id="PF18758">
    <property type="entry name" value="KDZ"/>
    <property type="match status" value="1"/>
</dbReference>
<protein>
    <submittedName>
        <fullName evidence="2">CxC2 domain-containing protein</fullName>
    </submittedName>
</protein>